<dbReference type="GO" id="GO:0016709">
    <property type="term" value="F:oxidoreductase activity, acting on paired donors, with incorporation or reduction of molecular oxygen, NAD(P)H as one donor, and incorporation of one atom of oxygen"/>
    <property type="evidence" value="ECO:0007669"/>
    <property type="project" value="TreeGrafter"/>
</dbReference>
<evidence type="ECO:0000256" key="4">
    <source>
        <dbReference type="ARBA" id="ARBA00022989"/>
    </source>
</evidence>
<dbReference type="PANTHER" id="PTHR24298">
    <property type="entry name" value="FLAVONOID 3'-MONOOXYGENASE-RELATED"/>
    <property type="match status" value="1"/>
</dbReference>
<keyword evidence="7" id="KW-1185">Reference proteome</keyword>
<accession>A0AAV5FIN1</accession>
<keyword evidence="3" id="KW-0479">Metal-binding</keyword>
<evidence type="ECO:0000256" key="3">
    <source>
        <dbReference type="ARBA" id="ARBA00022723"/>
    </source>
</evidence>
<dbReference type="PANTHER" id="PTHR24298:SF389">
    <property type="entry name" value="OS04G0128400 PROTEIN"/>
    <property type="match status" value="1"/>
</dbReference>
<evidence type="ECO:0000313" key="6">
    <source>
        <dbReference type="EMBL" id="GJN34111.1"/>
    </source>
</evidence>
<evidence type="ECO:0000256" key="1">
    <source>
        <dbReference type="ARBA" id="ARBA00004167"/>
    </source>
</evidence>
<reference evidence="6" key="1">
    <citation type="journal article" date="2018" name="DNA Res.">
        <title>Multiple hybrid de novo genome assembly of finger millet, an orphan allotetraploid crop.</title>
        <authorList>
            <person name="Hatakeyama M."/>
            <person name="Aluri S."/>
            <person name="Balachadran M.T."/>
            <person name="Sivarajan S.R."/>
            <person name="Patrignani A."/>
            <person name="Gruter S."/>
            <person name="Poveda L."/>
            <person name="Shimizu-Inatsugi R."/>
            <person name="Baeten J."/>
            <person name="Francoijs K.J."/>
            <person name="Nataraja K.N."/>
            <person name="Reddy Y.A.N."/>
            <person name="Phadnis S."/>
            <person name="Ravikumar R.L."/>
            <person name="Schlapbach R."/>
            <person name="Sreeman S.M."/>
            <person name="Shimizu K.K."/>
        </authorList>
    </citation>
    <scope>NUCLEOTIDE SEQUENCE</scope>
</reference>
<evidence type="ECO:0000256" key="5">
    <source>
        <dbReference type="ARBA" id="ARBA00023136"/>
    </source>
</evidence>
<dbReference type="InterPro" id="IPR036396">
    <property type="entry name" value="Cyt_P450_sf"/>
</dbReference>
<dbReference type="Proteomes" id="UP001054889">
    <property type="component" value="Unassembled WGS sequence"/>
</dbReference>
<organism evidence="6 7">
    <name type="scientific">Eleusine coracana subsp. coracana</name>
    <dbReference type="NCBI Taxonomy" id="191504"/>
    <lineage>
        <taxon>Eukaryota</taxon>
        <taxon>Viridiplantae</taxon>
        <taxon>Streptophyta</taxon>
        <taxon>Embryophyta</taxon>
        <taxon>Tracheophyta</taxon>
        <taxon>Spermatophyta</taxon>
        <taxon>Magnoliopsida</taxon>
        <taxon>Liliopsida</taxon>
        <taxon>Poales</taxon>
        <taxon>Poaceae</taxon>
        <taxon>PACMAD clade</taxon>
        <taxon>Chloridoideae</taxon>
        <taxon>Cynodonteae</taxon>
        <taxon>Eleusininae</taxon>
        <taxon>Eleusine</taxon>
    </lineage>
</organism>
<dbReference type="Pfam" id="PF00067">
    <property type="entry name" value="p450"/>
    <property type="match status" value="1"/>
</dbReference>
<evidence type="ECO:0000313" key="7">
    <source>
        <dbReference type="Proteomes" id="UP001054889"/>
    </source>
</evidence>
<dbReference type="GO" id="GO:0020037">
    <property type="term" value="F:heme binding"/>
    <property type="evidence" value="ECO:0007669"/>
    <property type="project" value="InterPro"/>
</dbReference>
<dbReference type="InterPro" id="IPR051103">
    <property type="entry name" value="Plant_metabolite_P450s"/>
</dbReference>
<dbReference type="EMBL" id="BQKI01000085">
    <property type="protein sequence ID" value="GJN34111.1"/>
    <property type="molecule type" value="Genomic_DNA"/>
</dbReference>
<dbReference type="Gene3D" id="1.10.630.10">
    <property type="entry name" value="Cytochrome P450"/>
    <property type="match status" value="1"/>
</dbReference>
<keyword evidence="4" id="KW-1133">Transmembrane helix</keyword>
<comment type="caution">
    <text evidence="6">The sequence shown here is derived from an EMBL/GenBank/DDBJ whole genome shotgun (WGS) entry which is preliminary data.</text>
</comment>
<sequence length="233" mass="26676">MESVQLLTLGLAIFIFIVVFRRRTAYARPVPTLPRVVVRDPEVVRRILFDHADAFSDRGVSSFPVDFNGTRLQKRYSMNTVPFGPRWRSFRCNLTSNIFHPSRLGWLGHFQREAVKALVADLSAQCPAGEVTVRDSLHRAIFPLLVRLCFGDGVDMHVVHAIRSTLQEFFDGINPARALAPSMLGRLVHWRQWLRFAGTFERLNALFGPLIEERRRRSKCGGFHSYVDSLLEL</sequence>
<dbReference type="AlphaFoldDB" id="A0AAV5FIN1"/>
<dbReference type="SUPFAM" id="SSF48264">
    <property type="entry name" value="Cytochrome P450"/>
    <property type="match status" value="1"/>
</dbReference>
<keyword evidence="2" id="KW-0812">Transmembrane</keyword>
<dbReference type="GO" id="GO:0016020">
    <property type="term" value="C:membrane"/>
    <property type="evidence" value="ECO:0007669"/>
    <property type="project" value="UniProtKB-SubCell"/>
</dbReference>
<dbReference type="GO" id="GO:0005506">
    <property type="term" value="F:iron ion binding"/>
    <property type="evidence" value="ECO:0007669"/>
    <property type="project" value="InterPro"/>
</dbReference>
<comment type="subcellular location">
    <subcellularLocation>
        <location evidence="1">Membrane</location>
        <topology evidence="1">Single-pass membrane protein</topology>
    </subcellularLocation>
</comment>
<name>A0AAV5FIN1_ELECO</name>
<keyword evidence="5" id="KW-0472">Membrane</keyword>
<evidence type="ECO:0000256" key="2">
    <source>
        <dbReference type="ARBA" id="ARBA00022692"/>
    </source>
</evidence>
<dbReference type="InterPro" id="IPR001128">
    <property type="entry name" value="Cyt_P450"/>
</dbReference>
<protein>
    <recommendedName>
        <fullName evidence="8">Cytochrome P450</fullName>
    </recommendedName>
</protein>
<gene>
    <name evidence="6" type="primary">gb22752</name>
    <name evidence="6" type="ORF">PR202_gb22752</name>
</gene>
<evidence type="ECO:0008006" key="8">
    <source>
        <dbReference type="Google" id="ProtNLM"/>
    </source>
</evidence>
<reference evidence="6" key="2">
    <citation type="submission" date="2021-12" db="EMBL/GenBank/DDBJ databases">
        <title>Resequencing data analysis of finger millet.</title>
        <authorList>
            <person name="Hatakeyama M."/>
            <person name="Aluri S."/>
            <person name="Balachadran M.T."/>
            <person name="Sivarajan S.R."/>
            <person name="Poveda L."/>
            <person name="Shimizu-Inatsugi R."/>
            <person name="Schlapbach R."/>
            <person name="Sreeman S.M."/>
            <person name="Shimizu K.K."/>
        </authorList>
    </citation>
    <scope>NUCLEOTIDE SEQUENCE</scope>
</reference>
<proteinExistence type="predicted"/>